<sequence length="111" mass="12211">MRLKRSDQILLVCALLGIVGILLATRAALSPEPRIAQFITKLTEPLDLNIATLEELIDLPGIGPVLAKRIIEYREAHGGFKNIEELLQIRGIGPKRLEQLKGRVRIGAPGK</sequence>
<dbReference type="SUPFAM" id="SSF47781">
    <property type="entry name" value="RuvA domain 2-like"/>
    <property type="match status" value="1"/>
</dbReference>
<dbReference type="PANTHER" id="PTHR21180">
    <property type="entry name" value="ENDONUCLEASE/EXONUCLEASE/PHOSPHATASE FAMILY DOMAIN-CONTAINING PROTEIN 1"/>
    <property type="match status" value="1"/>
</dbReference>
<evidence type="ECO:0000313" key="2">
    <source>
        <dbReference type="EMBL" id="BAL53756.1"/>
    </source>
</evidence>
<dbReference type="GO" id="GO:0015628">
    <property type="term" value="P:protein secretion by the type II secretion system"/>
    <property type="evidence" value="ECO:0007669"/>
    <property type="project" value="TreeGrafter"/>
</dbReference>
<accession>H5SC70</accession>
<dbReference type="AlphaFoldDB" id="H5SC70"/>
<name>H5SC70_9BACT</name>
<dbReference type="NCBIfam" id="TIGR00426">
    <property type="entry name" value="competence protein ComEA helix-hairpin-helix repeat region"/>
    <property type="match status" value="1"/>
</dbReference>
<evidence type="ECO:0000259" key="1">
    <source>
        <dbReference type="SMART" id="SM00278"/>
    </source>
</evidence>
<dbReference type="Pfam" id="PF12836">
    <property type="entry name" value="HHH_3"/>
    <property type="match status" value="1"/>
</dbReference>
<dbReference type="Gene3D" id="1.10.150.320">
    <property type="entry name" value="Photosystem II 12 kDa extrinsic protein"/>
    <property type="match status" value="1"/>
</dbReference>
<feature type="domain" description="Helix-hairpin-helix DNA-binding motif class 1" evidence="1">
    <location>
        <begin position="54"/>
        <end position="73"/>
    </location>
</feature>
<feature type="domain" description="Helix-hairpin-helix DNA-binding motif class 1" evidence="1">
    <location>
        <begin position="84"/>
        <end position="103"/>
    </location>
</feature>
<dbReference type="GO" id="GO:0015627">
    <property type="term" value="C:type II protein secretion system complex"/>
    <property type="evidence" value="ECO:0007669"/>
    <property type="project" value="TreeGrafter"/>
</dbReference>
<dbReference type="GO" id="GO:0003677">
    <property type="term" value="F:DNA binding"/>
    <property type="evidence" value="ECO:0007669"/>
    <property type="project" value="InterPro"/>
</dbReference>
<dbReference type="InterPro" id="IPR010994">
    <property type="entry name" value="RuvA_2-like"/>
</dbReference>
<gene>
    <name evidence="2" type="ORF">HGMM_F08F07C15</name>
</gene>
<dbReference type="GO" id="GO:0006281">
    <property type="term" value="P:DNA repair"/>
    <property type="evidence" value="ECO:0007669"/>
    <property type="project" value="InterPro"/>
</dbReference>
<dbReference type="SMART" id="SM00278">
    <property type="entry name" value="HhH1"/>
    <property type="match status" value="2"/>
</dbReference>
<protein>
    <submittedName>
        <fullName evidence="2">Competence protein ComEA</fullName>
    </submittedName>
</protein>
<dbReference type="InterPro" id="IPR051675">
    <property type="entry name" value="Endo/Exo/Phosphatase_dom_1"/>
</dbReference>
<dbReference type="PANTHER" id="PTHR21180:SF32">
    <property type="entry name" value="ENDONUCLEASE_EXONUCLEASE_PHOSPHATASE FAMILY DOMAIN-CONTAINING PROTEIN 1"/>
    <property type="match status" value="1"/>
</dbReference>
<reference evidence="2" key="1">
    <citation type="journal article" date="2005" name="Environ. Microbiol.">
        <title>Genetic and functional properties of uncultivated thermophilic crenarchaeotes from a subsurface gold mine as revealed by analysis of genome fragments.</title>
        <authorList>
            <person name="Nunoura T."/>
            <person name="Hirayama H."/>
            <person name="Takami H."/>
            <person name="Oida H."/>
            <person name="Nishi S."/>
            <person name="Shimamura S."/>
            <person name="Suzuki Y."/>
            <person name="Inagaki F."/>
            <person name="Takai K."/>
            <person name="Nealson K.H."/>
            <person name="Horikoshi K."/>
        </authorList>
    </citation>
    <scope>NUCLEOTIDE SEQUENCE</scope>
</reference>
<reference evidence="2" key="2">
    <citation type="journal article" date="2012" name="PLoS ONE">
        <title>A Deeply Branching Thermophilic Bacterium with an Ancient Acetyl-CoA Pathway Dominates a Subsurface Ecosystem.</title>
        <authorList>
            <person name="Takami H."/>
            <person name="Noguchi H."/>
            <person name="Takaki Y."/>
            <person name="Uchiyama I."/>
            <person name="Toyoda A."/>
            <person name="Nishi S."/>
            <person name="Chee G.-J."/>
            <person name="Arai W."/>
            <person name="Nunoura T."/>
            <person name="Itoh T."/>
            <person name="Hattori M."/>
            <person name="Takai K."/>
        </authorList>
    </citation>
    <scope>NUCLEOTIDE SEQUENCE</scope>
</reference>
<dbReference type="EMBL" id="AP011666">
    <property type="protein sequence ID" value="BAL53756.1"/>
    <property type="molecule type" value="Genomic_DNA"/>
</dbReference>
<dbReference type="InterPro" id="IPR004509">
    <property type="entry name" value="Competence_ComEA_HhH"/>
</dbReference>
<proteinExistence type="predicted"/>
<dbReference type="InterPro" id="IPR003583">
    <property type="entry name" value="Hlx-hairpin-Hlx_DNA-bd_motif"/>
</dbReference>
<organism evidence="2">
    <name type="scientific">uncultured Acetothermia bacterium</name>
    <dbReference type="NCBI Taxonomy" id="236499"/>
    <lineage>
        <taxon>Bacteria</taxon>
        <taxon>Candidatus Bipolaricaulota</taxon>
        <taxon>environmental samples</taxon>
    </lineage>
</organism>